<evidence type="ECO:0000313" key="4">
    <source>
        <dbReference type="Proteomes" id="UP000305067"/>
    </source>
</evidence>
<dbReference type="AlphaFoldDB" id="A0A5C3R3E8"/>
<evidence type="ECO:0000259" key="2">
    <source>
        <dbReference type="Pfam" id="PF08718"/>
    </source>
</evidence>
<dbReference type="InterPro" id="IPR036497">
    <property type="entry name" value="GLTP_sf"/>
</dbReference>
<dbReference type="Gene3D" id="1.10.3520.10">
    <property type="entry name" value="Glycolipid transfer protein"/>
    <property type="match status" value="1"/>
</dbReference>
<dbReference type="GO" id="GO:0005829">
    <property type="term" value="C:cytosol"/>
    <property type="evidence" value="ECO:0007669"/>
    <property type="project" value="TreeGrafter"/>
</dbReference>
<name>A0A5C3R3E8_9AGAR</name>
<dbReference type="GO" id="GO:1902387">
    <property type="term" value="F:ceramide 1-phosphate binding"/>
    <property type="evidence" value="ECO:0007669"/>
    <property type="project" value="TreeGrafter"/>
</dbReference>
<accession>A0A5C3R3E8</accession>
<dbReference type="OrthoDB" id="205255at2759"/>
<dbReference type="InterPro" id="IPR014830">
    <property type="entry name" value="Glycolipid_transfer_prot_dom"/>
</dbReference>
<dbReference type="Pfam" id="PF08718">
    <property type="entry name" value="GLTP"/>
    <property type="match status" value="1"/>
</dbReference>
<dbReference type="PANTHER" id="PTHR10219:SF25">
    <property type="entry name" value="PLECKSTRIN HOMOLOGY DOMAIN-CONTAINING FAMILY A MEMBER 8"/>
    <property type="match status" value="1"/>
</dbReference>
<evidence type="ECO:0000313" key="3">
    <source>
        <dbReference type="EMBL" id="TFL07521.1"/>
    </source>
</evidence>
<organism evidence="3 4">
    <name type="scientific">Pterulicium gracile</name>
    <dbReference type="NCBI Taxonomy" id="1884261"/>
    <lineage>
        <taxon>Eukaryota</taxon>
        <taxon>Fungi</taxon>
        <taxon>Dikarya</taxon>
        <taxon>Basidiomycota</taxon>
        <taxon>Agaricomycotina</taxon>
        <taxon>Agaricomycetes</taxon>
        <taxon>Agaricomycetidae</taxon>
        <taxon>Agaricales</taxon>
        <taxon>Pleurotineae</taxon>
        <taxon>Pterulaceae</taxon>
        <taxon>Pterulicium</taxon>
    </lineage>
</organism>
<keyword evidence="4" id="KW-1185">Reference proteome</keyword>
<evidence type="ECO:0000256" key="1">
    <source>
        <dbReference type="ARBA" id="ARBA00022448"/>
    </source>
</evidence>
<dbReference type="GO" id="GO:1902388">
    <property type="term" value="F:ceramide 1-phosphate transfer activity"/>
    <property type="evidence" value="ECO:0007669"/>
    <property type="project" value="TreeGrafter"/>
</dbReference>
<feature type="domain" description="Glycolipid transfer protein" evidence="2">
    <location>
        <begin position="19"/>
        <end position="158"/>
    </location>
</feature>
<protein>
    <submittedName>
        <fullName evidence="3">Glycolipid transfer protein</fullName>
    </submittedName>
</protein>
<dbReference type="EMBL" id="ML178814">
    <property type="protein sequence ID" value="TFL07521.1"/>
    <property type="molecule type" value="Genomic_DNA"/>
</dbReference>
<keyword evidence="1" id="KW-0813">Transport</keyword>
<dbReference type="GO" id="GO:0016020">
    <property type="term" value="C:membrane"/>
    <property type="evidence" value="ECO:0007669"/>
    <property type="project" value="TreeGrafter"/>
</dbReference>
<gene>
    <name evidence="3" type="ORF">BDV98DRAFT_647086</name>
</gene>
<dbReference type="STRING" id="1884261.A0A5C3R3E8"/>
<dbReference type="SUPFAM" id="SSF110004">
    <property type="entry name" value="Glycolipid transfer protein, GLTP"/>
    <property type="match status" value="1"/>
</dbReference>
<sequence length="196" mass="21955">MAPYFETVTSFAAVETPNVPTQKFLEASDGLIKMFDLIGGAVFGFVQTDLKSNIAGVRRYFESTKETSPTLELLAESDQSSGGSKEATACLVRLLRGLSLTYNALQQLQEDPNAELHVCFRRSYDRVLRHHHSFVIRSAVAVAIRAVPWRDDFYRRIAQGGPVEDLDAAMKKWLIGLQDVVDHMSAWLREKSYGNV</sequence>
<proteinExistence type="predicted"/>
<dbReference type="PANTHER" id="PTHR10219">
    <property type="entry name" value="GLYCOLIPID TRANSFER PROTEIN-RELATED"/>
    <property type="match status" value="1"/>
</dbReference>
<dbReference type="Proteomes" id="UP000305067">
    <property type="component" value="Unassembled WGS sequence"/>
</dbReference>
<reference evidence="3 4" key="1">
    <citation type="journal article" date="2019" name="Nat. Ecol. Evol.">
        <title>Megaphylogeny resolves global patterns of mushroom evolution.</title>
        <authorList>
            <person name="Varga T."/>
            <person name="Krizsan K."/>
            <person name="Foldi C."/>
            <person name="Dima B."/>
            <person name="Sanchez-Garcia M."/>
            <person name="Sanchez-Ramirez S."/>
            <person name="Szollosi G.J."/>
            <person name="Szarkandi J.G."/>
            <person name="Papp V."/>
            <person name="Albert L."/>
            <person name="Andreopoulos W."/>
            <person name="Angelini C."/>
            <person name="Antonin V."/>
            <person name="Barry K.W."/>
            <person name="Bougher N.L."/>
            <person name="Buchanan P."/>
            <person name="Buyck B."/>
            <person name="Bense V."/>
            <person name="Catcheside P."/>
            <person name="Chovatia M."/>
            <person name="Cooper J."/>
            <person name="Damon W."/>
            <person name="Desjardin D."/>
            <person name="Finy P."/>
            <person name="Geml J."/>
            <person name="Haridas S."/>
            <person name="Hughes K."/>
            <person name="Justo A."/>
            <person name="Karasinski D."/>
            <person name="Kautmanova I."/>
            <person name="Kiss B."/>
            <person name="Kocsube S."/>
            <person name="Kotiranta H."/>
            <person name="LaButti K.M."/>
            <person name="Lechner B.E."/>
            <person name="Liimatainen K."/>
            <person name="Lipzen A."/>
            <person name="Lukacs Z."/>
            <person name="Mihaltcheva S."/>
            <person name="Morgado L.N."/>
            <person name="Niskanen T."/>
            <person name="Noordeloos M.E."/>
            <person name="Ohm R.A."/>
            <person name="Ortiz-Santana B."/>
            <person name="Ovrebo C."/>
            <person name="Racz N."/>
            <person name="Riley R."/>
            <person name="Savchenko A."/>
            <person name="Shiryaev A."/>
            <person name="Soop K."/>
            <person name="Spirin V."/>
            <person name="Szebenyi C."/>
            <person name="Tomsovsky M."/>
            <person name="Tulloss R.E."/>
            <person name="Uehling J."/>
            <person name="Grigoriev I.V."/>
            <person name="Vagvolgyi C."/>
            <person name="Papp T."/>
            <person name="Martin F.M."/>
            <person name="Miettinen O."/>
            <person name="Hibbett D.S."/>
            <person name="Nagy L.G."/>
        </authorList>
    </citation>
    <scope>NUCLEOTIDE SEQUENCE [LARGE SCALE GENOMIC DNA]</scope>
    <source>
        <strain evidence="3 4">CBS 309.79</strain>
    </source>
</reference>